<dbReference type="AlphaFoldDB" id="A0A1H1RPD6"/>
<proteinExistence type="predicted"/>
<evidence type="ECO:0000313" key="2">
    <source>
        <dbReference type="Proteomes" id="UP000198688"/>
    </source>
</evidence>
<dbReference type="RefSeq" id="WP_231954081.1">
    <property type="nucleotide sequence ID" value="NZ_BOMJ01000016.1"/>
</dbReference>
<gene>
    <name evidence="1" type="ORF">SAMN04489716_0648</name>
</gene>
<evidence type="ECO:0000313" key="1">
    <source>
        <dbReference type="EMBL" id="SDS37513.1"/>
    </source>
</evidence>
<reference evidence="1 2" key="1">
    <citation type="submission" date="2016-10" db="EMBL/GenBank/DDBJ databases">
        <authorList>
            <person name="de Groot N.N."/>
        </authorList>
    </citation>
    <scope>NUCLEOTIDE SEQUENCE [LARGE SCALE GENOMIC DNA]</scope>
    <source>
        <strain evidence="1 2">DSM 43941</strain>
    </source>
</reference>
<keyword evidence="2" id="KW-1185">Reference proteome</keyword>
<accession>A0A1H1RPD6</accession>
<protein>
    <submittedName>
        <fullName evidence="1">Uncharacterized protein</fullName>
    </submittedName>
</protein>
<dbReference type="Proteomes" id="UP000198688">
    <property type="component" value="Chromosome I"/>
</dbReference>
<organism evidence="1 2">
    <name type="scientific">Actinoplanes derwentensis</name>
    <dbReference type="NCBI Taxonomy" id="113562"/>
    <lineage>
        <taxon>Bacteria</taxon>
        <taxon>Bacillati</taxon>
        <taxon>Actinomycetota</taxon>
        <taxon>Actinomycetes</taxon>
        <taxon>Micromonosporales</taxon>
        <taxon>Micromonosporaceae</taxon>
        <taxon>Actinoplanes</taxon>
    </lineage>
</organism>
<sequence length="114" mass="12155">MTASSHEVSYSAEAAQVPQLMELFASAWWAAHRTETEIRGILAGSDVVVTDGTIPVFALRWEKTRARSTASAARSAQLHFDKGVPVSAGSWQASALTSATWTGVNLVGRPGRGR</sequence>
<name>A0A1H1RPD6_9ACTN</name>
<dbReference type="EMBL" id="LT629758">
    <property type="protein sequence ID" value="SDS37513.1"/>
    <property type="molecule type" value="Genomic_DNA"/>
</dbReference>